<evidence type="ECO:0000256" key="2">
    <source>
        <dbReference type="ARBA" id="ARBA00022729"/>
    </source>
</evidence>
<keyword evidence="7 8" id="KW-0131">Cell cycle</keyword>
<dbReference type="Proteomes" id="UP000662914">
    <property type="component" value="Chromosome"/>
</dbReference>
<evidence type="ECO:0000256" key="5">
    <source>
        <dbReference type="ARBA" id="ARBA00023237"/>
    </source>
</evidence>
<evidence type="ECO:0000256" key="3">
    <source>
        <dbReference type="ARBA" id="ARBA00023136"/>
    </source>
</evidence>
<dbReference type="GO" id="GO:0051301">
    <property type="term" value="P:cell division"/>
    <property type="evidence" value="ECO:0007669"/>
    <property type="project" value="UniProtKB-UniRule"/>
</dbReference>
<dbReference type="Pfam" id="PF00691">
    <property type="entry name" value="OmpA"/>
    <property type="match status" value="1"/>
</dbReference>
<dbReference type="HAMAP" id="MF_02204">
    <property type="entry name" value="Pal"/>
    <property type="match status" value="1"/>
</dbReference>
<comment type="subunit">
    <text evidence="8">The Tol-Pal system is composed of five core proteins: the inner membrane proteins TolA, TolQ and TolR, the periplasmic protein TolB and the outer membrane protein Pal. They form a network linking the inner and outer membranes and the peptidoglycan layer.</text>
</comment>
<dbReference type="InterPro" id="IPR050330">
    <property type="entry name" value="Bact_OuterMem_StrucFunc"/>
</dbReference>
<dbReference type="PROSITE" id="PS51257">
    <property type="entry name" value="PROKAR_LIPOPROTEIN"/>
    <property type="match status" value="1"/>
</dbReference>
<feature type="domain" description="OmpA-like" evidence="10">
    <location>
        <begin position="59"/>
        <end position="176"/>
    </location>
</feature>
<evidence type="ECO:0000256" key="4">
    <source>
        <dbReference type="ARBA" id="ARBA00023139"/>
    </source>
</evidence>
<feature type="region of interest" description="Disordered" evidence="9">
    <location>
        <begin position="21"/>
        <end position="40"/>
    </location>
</feature>
<keyword evidence="4 8" id="KW-0564">Palmitate</keyword>
<dbReference type="PRINTS" id="PR01021">
    <property type="entry name" value="OMPADOMAIN"/>
</dbReference>
<dbReference type="InterPro" id="IPR014169">
    <property type="entry name" value="Pal_lipo_C"/>
</dbReference>
<keyword evidence="1 8" id="KW-0132">Cell division</keyword>
<dbReference type="PANTHER" id="PTHR30329:SF21">
    <property type="entry name" value="LIPOPROTEIN YIAD-RELATED"/>
    <property type="match status" value="1"/>
</dbReference>
<dbReference type="KEGG" id="ddz:DSYM_27630"/>
<evidence type="ECO:0000256" key="7">
    <source>
        <dbReference type="ARBA" id="ARBA00023306"/>
    </source>
</evidence>
<name>A0A809SC79_9PROT</name>
<sequence length="176" mass="19384">MRKQLMIVLGVAALIAGCGTTGEPEQSGAPVEDRDAKRVDGTQVKPVTTDDQLGSALAATRQGVLAKRSVFFDYDSYVIKDEYKSLVEAHAKFLVANPKVKMLIQGNADERGSREYNLALGQKRAEALRKMLALLGAREDQIEAVSLGEEKPRCSESNEACWSQNRRDDMLYTGEF</sequence>
<comment type="function">
    <text evidence="8">Part of the Tol-Pal system, which plays a role in outer membrane invagination during cell division and is important for maintaining outer membrane integrity.</text>
</comment>
<dbReference type="InterPro" id="IPR039001">
    <property type="entry name" value="Pal"/>
</dbReference>
<evidence type="ECO:0000313" key="11">
    <source>
        <dbReference type="EMBL" id="BBO22064.1"/>
    </source>
</evidence>
<keyword evidence="2 8" id="KW-0732">Signal</keyword>
<dbReference type="Gene3D" id="3.30.1330.60">
    <property type="entry name" value="OmpA-like domain"/>
    <property type="match status" value="1"/>
</dbReference>
<dbReference type="InterPro" id="IPR036737">
    <property type="entry name" value="OmpA-like_sf"/>
</dbReference>
<reference evidence="11" key="1">
    <citation type="journal article" name="DNA Res.">
        <title>The physiological potential of anammox bacteria as revealed by their core genome structure.</title>
        <authorList>
            <person name="Okubo T."/>
            <person name="Toyoda A."/>
            <person name="Fukuhara K."/>
            <person name="Uchiyama I."/>
            <person name="Harigaya Y."/>
            <person name="Kuroiwa M."/>
            <person name="Suzuki T."/>
            <person name="Murakami Y."/>
            <person name="Suwa Y."/>
            <person name="Takami H."/>
        </authorList>
    </citation>
    <scope>NUCLEOTIDE SEQUENCE</scope>
    <source>
        <strain evidence="11">317325-3</strain>
    </source>
</reference>
<protein>
    <recommendedName>
        <fullName evidence="8">Peptidoglycan-associated lipoprotein</fullName>
        <shortName evidence="8">PAL</shortName>
    </recommendedName>
</protein>
<gene>
    <name evidence="8" type="primary">pal</name>
    <name evidence="11" type="ORF">DSYM_27630</name>
</gene>
<dbReference type="NCBIfam" id="TIGR02802">
    <property type="entry name" value="Pal_lipo"/>
    <property type="match status" value="1"/>
</dbReference>
<dbReference type="CDD" id="cd07185">
    <property type="entry name" value="OmpA_C-like"/>
    <property type="match status" value="1"/>
</dbReference>
<evidence type="ECO:0000259" key="10">
    <source>
        <dbReference type="PROSITE" id="PS51123"/>
    </source>
</evidence>
<accession>A0A809SC79</accession>
<evidence type="ECO:0000256" key="8">
    <source>
        <dbReference type="HAMAP-Rule" id="MF_02204"/>
    </source>
</evidence>
<organism evidence="11 12">
    <name type="scientific">Candidatus Desulfobacillus denitrificans</name>
    <dbReference type="NCBI Taxonomy" id="2608985"/>
    <lineage>
        <taxon>Bacteria</taxon>
        <taxon>Pseudomonadati</taxon>
        <taxon>Pseudomonadota</taxon>
        <taxon>Betaproteobacteria</taxon>
        <taxon>Candidatus Desulfobacillus</taxon>
    </lineage>
</organism>
<dbReference type="GO" id="GO:0009279">
    <property type="term" value="C:cell outer membrane"/>
    <property type="evidence" value="ECO:0007669"/>
    <property type="project" value="UniProtKB-SubCell"/>
</dbReference>
<evidence type="ECO:0000256" key="1">
    <source>
        <dbReference type="ARBA" id="ARBA00022618"/>
    </source>
</evidence>
<evidence type="ECO:0000313" key="12">
    <source>
        <dbReference type="Proteomes" id="UP000662914"/>
    </source>
</evidence>
<dbReference type="InterPro" id="IPR006664">
    <property type="entry name" value="OMP_bac"/>
</dbReference>
<keyword evidence="3 8" id="KW-0472">Membrane</keyword>
<dbReference type="PANTHER" id="PTHR30329">
    <property type="entry name" value="STATOR ELEMENT OF FLAGELLAR MOTOR COMPLEX"/>
    <property type="match status" value="1"/>
</dbReference>
<dbReference type="InterPro" id="IPR006665">
    <property type="entry name" value="OmpA-like"/>
</dbReference>
<dbReference type="SUPFAM" id="SSF103088">
    <property type="entry name" value="OmpA-like"/>
    <property type="match status" value="1"/>
</dbReference>
<feature type="compositionally biased region" description="Basic and acidic residues" evidence="9">
    <location>
        <begin position="31"/>
        <end position="40"/>
    </location>
</feature>
<keyword evidence="6 8" id="KW-0449">Lipoprotein</keyword>
<dbReference type="EMBL" id="AP021857">
    <property type="protein sequence ID" value="BBO22064.1"/>
    <property type="molecule type" value="Genomic_DNA"/>
</dbReference>
<comment type="subcellular location">
    <subcellularLocation>
        <location evidence="8">Cell outer membrane</location>
        <topology evidence="8">Lipid-anchor</topology>
    </subcellularLocation>
</comment>
<comment type="similarity">
    <text evidence="8">Belongs to the Pal lipoprotein family.</text>
</comment>
<dbReference type="AlphaFoldDB" id="A0A809SC79"/>
<dbReference type="PROSITE" id="PS51123">
    <property type="entry name" value="OMPA_2"/>
    <property type="match status" value="1"/>
</dbReference>
<keyword evidence="5 8" id="KW-0998">Cell outer membrane</keyword>
<proteinExistence type="inferred from homology"/>
<evidence type="ECO:0000256" key="6">
    <source>
        <dbReference type="ARBA" id="ARBA00023288"/>
    </source>
</evidence>
<evidence type="ECO:0000256" key="9">
    <source>
        <dbReference type="SAM" id="MobiDB-lite"/>
    </source>
</evidence>